<keyword evidence="7" id="KW-1185">Reference proteome</keyword>
<keyword evidence="2" id="KW-0805">Transcription regulation</keyword>
<reference evidence="6 7" key="1">
    <citation type="submission" date="2017-03" db="EMBL/GenBank/DDBJ databases">
        <title>Isolation of Levoglucosan Utilizing Bacteria.</title>
        <authorList>
            <person name="Arya A.S."/>
        </authorList>
    </citation>
    <scope>NUCLEOTIDE SEQUENCE [LARGE SCALE GENOMIC DNA]</scope>
    <source>
        <strain evidence="6 7">MEC069</strain>
    </source>
</reference>
<dbReference type="SUPFAM" id="SSF53850">
    <property type="entry name" value="Periplasmic binding protein-like II"/>
    <property type="match status" value="1"/>
</dbReference>
<dbReference type="GO" id="GO:0003700">
    <property type="term" value="F:DNA-binding transcription factor activity"/>
    <property type="evidence" value="ECO:0007669"/>
    <property type="project" value="InterPro"/>
</dbReference>
<comment type="caution">
    <text evidence="6">The sequence shown here is derived from an EMBL/GenBank/DDBJ whole genome shotgun (WGS) entry which is preliminary data.</text>
</comment>
<dbReference type="InterPro" id="IPR005119">
    <property type="entry name" value="LysR_subst-bd"/>
</dbReference>
<dbReference type="PRINTS" id="PR00039">
    <property type="entry name" value="HTHLYSR"/>
</dbReference>
<proteinExistence type="inferred from homology"/>
<dbReference type="PANTHER" id="PTHR30126:SF100">
    <property type="entry name" value="LYSR-FAMILY TRANSCRIPTIONAL REGULATOR"/>
    <property type="match status" value="1"/>
</dbReference>
<dbReference type="InterPro" id="IPR000847">
    <property type="entry name" value="LysR_HTH_N"/>
</dbReference>
<dbReference type="SUPFAM" id="SSF46785">
    <property type="entry name" value="Winged helix' DNA-binding domain"/>
    <property type="match status" value="1"/>
</dbReference>
<dbReference type="GO" id="GO:0000976">
    <property type="term" value="F:transcription cis-regulatory region binding"/>
    <property type="evidence" value="ECO:0007669"/>
    <property type="project" value="TreeGrafter"/>
</dbReference>
<evidence type="ECO:0000256" key="4">
    <source>
        <dbReference type="ARBA" id="ARBA00023163"/>
    </source>
</evidence>
<keyword evidence="4" id="KW-0804">Transcription</keyword>
<dbReference type="PROSITE" id="PS50931">
    <property type="entry name" value="HTH_LYSR"/>
    <property type="match status" value="1"/>
</dbReference>
<name>A0A4Y8PUW0_9BACL</name>
<evidence type="ECO:0000313" key="7">
    <source>
        <dbReference type="Proteomes" id="UP000298246"/>
    </source>
</evidence>
<dbReference type="FunFam" id="1.10.10.10:FF:000001">
    <property type="entry name" value="LysR family transcriptional regulator"/>
    <property type="match status" value="1"/>
</dbReference>
<dbReference type="OrthoDB" id="9803735at2"/>
<dbReference type="PANTHER" id="PTHR30126">
    <property type="entry name" value="HTH-TYPE TRANSCRIPTIONAL REGULATOR"/>
    <property type="match status" value="1"/>
</dbReference>
<evidence type="ECO:0000256" key="3">
    <source>
        <dbReference type="ARBA" id="ARBA00023125"/>
    </source>
</evidence>
<sequence>MDLVYFRTFREVARRSSFTRAAEQLGYAQSSVTAQIQKLEREYGVPLFERFGRKLRLTPPGETLLALASHMLELYDQSKERIASEVSGTLTVGTIDSLAAYYIPPYLQQLRQQFPALSVQLLTESEASLIAAVKDGDCDIGLTLDASPADPQLVCIPLRREPLVLVAAPGHPLAGIDAPATLEQLQGSELIVTEQSCIYRSLFEKLLRERRIAYRLVFELASLEAIKQCVRSGLGIALLPAIAVQQELTQGTLSAIPLADDLHIELQLVRHPGKWLSQPLAGLIGMLQQECD</sequence>
<dbReference type="EMBL" id="MYFO01000035">
    <property type="protein sequence ID" value="TFE84358.1"/>
    <property type="molecule type" value="Genomic_DNA"/>
</dbReference>
<dbReference type="CDD" id="cd05466">
    <property type="entry name" value="PBP2_LTTR_substrate"/>
    <property type="match status" value="1"/>
</dbReference>
<comment type="similarity">
    <text evidence="1">Belongs to the LysR transcriptional regulatory family.</text>
</comment>
<evidence type="ECO:0000256" key="2">
    <source>
        <dbReference type="ARBA" id="ARBA00023015"/>
    </source>
</evidence>
<protein>
    <submittedName>
        <fullName evidence="6">LysR family transcriptional regulator</fullName>
    </submittedName>
</protein>
<dbReference type="RefSeq" id="WP_134756149.1">
    <property type="nucleotide sequence ID" value="NZ_MYFO02000017.1"/>
</dbReference>
<dbReference type="InterPro" id="IPR036388">
    <property type="entry name" value="WH-like_DNA-bd_sf"/>
</dbReference>
<evidence type="ECO:0000313" key="6">
    <source>
        <dbReference type="EMBL" id="TFE84358.1"/>
    </source>
</evidence>
<accession>A0A4Y8PUW0</accession>
<dbReference type="Gene3D" id="3.40.190.10">
    <property type="entry name" value="Periplasmic binding protein-like II"/>
    <property type="match status" value="2"/>
</dbReference>
<evidence type="ECO:0000256" key="1">
    <source>
        <dbReference type="ARBA" id="ARBA00009437"/>
    </source>
</evidence>
<dbReference type="Proteomes" id="UP000298246">
    <property type="component" value="Unassembled WGS sequence"/>
</dbReference>
<organism evidence="6 7">
    <name type="scientific">Paenibacillus athensensis</name>
    <dbReference type="NCBI Taxonomy" id="1967502"/>
    <lineage>
        <taxon>Bacteria</taxon>
        <taxon>Bacillati</taxon>
        <taxon>Bacillota</taxon>
        <taxon>Bacilli</taxon>
        <taxon>Bacillales</taxon>
        <taxon>Paenibacillaceae</taxon>
        <taxon>Paenibacillus</taxon>
    </lineage>
</organism>
<feature type="domain" description="HTH lysR-type" evidence="5">
    <location>
        <begin position="1"/>
        <end position="58"/>
    </location>
</feature>
<keyword evidence="3" id="KW-0238">DNA-binding</keyword>
<gene>
    <name evidence="6" type="ORF">B5M42_20230</name>
</gene>
<dbReference type="AlphaFoldDB" id="A0A4Y8PUW0"/>
<dbReference type="InterPro" id="IPR036390">
    <property type="entry name" value="WH_DNA-bd_sf"/>
</dbReference>
<dbReference type="Pfam" id="PF03466">
    <property type="entry name" value="LysR_substrate"/>
    <property type="match status" value="1"/>
</dbReference>
<dbReference type="Pfam" id="PF00126">
    <property type="entry name" value="HTH_1"/>
    <property type="match status" value="1"/>
</dbReference>
<dbReference type="Gene3D" id="1.10.10.10">
    <property type="entry name" value="Winged helix-like DNA-binding domain superfamily/Winged helix DNA-binding domain"/>
    <property type="match status" value="1"/>
</dbReference>
<evidence type="ECO:0000259" key="5">
    <source>
        <dbReference type="PROSITE" id="PS50931"/>
    </source>
</evidence>